<dbReference type="Proteomes" id="UP001366503">
    <property type="component" value="Unassembled WGS sequence"/>
</dbReference>
<name>A0ABU8K9A1_9HYPH</name>
<keyword evidence="2" id="KW-1185">Reference proteome</keyword>
<dbReference type="EMBL" id="JAPYKO010000004">
    <property type="protein sequence ID" value="MEI9402298.1"/>
    <property type="molecule type" value="Genomic_DNA"/>
</dbReference>
<protein>
    <submittedName>
        <fullName evidence="1">Phage tail assembly protein</fullName>
    </submittedName>
</protein>
<comment type="caution">
    <text evidence="1">The sequence shown here is derived from an EMBL/GenBank/DDBJ whole genome shotgun (WGS) entry which is preliminary data.</text>
</comment>
<dbReference type="InterPro" id="IPR019289">
    <property type="entry name" value="Phage_tail_E/E"/>
</dbReference>
<gene>
    <name evidence="1" type="ORF">O7A05_08990</name>
</gene>
<dbReference type="RefSeq" id="WP_292291162.1">
    <property type="nucleotide sequence ID" value="NZ_JAPYKO010000004.1"/>
</dbReference>
<proteinExistence type="predicted"/>
<organism evidence="1 2">
    <name type="scientific">Mesorhizobium argentiipisi</name>
    <dbReference type="NCBI Taxonomy" id="3015175"/>
    <lineage>
        <taxon>Bacteria</taxon>
        <taxon>Pseudomonadati</taxon>
        <taxon>Pseudomonadota</taxon>
        <taxon>Alphaproteobacteria</taxon>
        <taxon>Hyphomicrobiales</taxon>
        <taxon>Phyllobacteriaceae</taxon>
        <taxon>Mesorhizobium</taxon>
    </lineage>
</organism>
<reference evidence="1 2" key="1">
    <citation type="submission" date="2022-12" db="EMBL/GenBank/DDBJ databases">
        <authorList>
            <person name="Muema E."/>
        </authorList>
    </citation>
    <scope>NUCLEOTIDE SEQUENCE [LARGE SCALE GENOMIC DNA]</scope>
    <source>
        <strain evidence="2">1330</strain>
    </source>
</reference>
<evidence type="ECO:0000313" key="1">
    <source>
        <dbReference type="EMBL" id="MEI9402298.1"/>
    </source>
</evidence>
<accession>A0ABU8K9A1</accession>
<sequence>MTTDIRKQKRHPLVEAITIEGREVTEAVLRRIKGKDIRDMERHDSDLDKTAFIICRLAGWPPEAFDELDAEDIDALGKIIEGFMGRRKRAA</sequence>
<evidence type="ECO:0000313" key="2">
    <source>
        <dbReference type="Proteomes" id="UP001366503"/>
    </source>
</evidence>
<dbReference type="Pfam" id="PF10109">
    <property type="entry name" value="Phage_TAC_7"/>
    <property type="match status" value="1"/>
</dbReference>